<protein>
    <recommendedName>
        <fullName evidence="1">Reverse transcriptase Ty1/copia-type domain-containing protein</fullName>
    </recommendedName>
</protein>
<dbReference type="PANTHER" id="PTHR11439">
    <property type="entry name" value="GAG-POL-RELATED RETROTRANSPOSON"/>
    <property type="match status" value="1"/>
</dbReference>
<accession>A0AA88US83</accession>
<evidence type="ECO:0000313" key="2">
    <source>
        <dbReference type="EMBL" id="KAK2991288.1"/>
    </source>
</evidence>
<feature type="domain" description="Reverse transcriptase Ty1/copia-type" evidence="1">
    <location>
        <begin position="39"/>
        <end position="175"/>
    </location>
</feature>
<dbReference type="EMBL" id="JAVXUO010000539">
    <property type="protein sequence ID" value="KAK2991288.1"/>
    <property type="molecule type" value="Genomic_DNA"/>
</dbReference>
<comment type="caution">
    <text evidence="2">The sequence shown here is derived from an EMBL/GenBank/DDBJ whole genome shotgun (WGS) entry which is preliminary data.</text>
</comment>
<organism evidence="2 3">
    <name type="scientific">Escallonia rubra</name>
    <dbReference type="NCBI Taxonomy" id="112253"/>
    <lineage>
        <taxon>Eukaryota</taxon>
        <taxon>Viridiplantae</taxon>
        <taxon>Streptophyta</taxon>
        <taxon>Embryophyta</taxon>
        <taxon>Tracheophyta</taxon>
        <taxon>Spermatophyta</taxon>
        <taxon>Magnoliopsida</taxon>
        <taxon>eudicotyledons</taxon>
        <taxon>Gunneridae</taxon>
        <taxon>Pentapetalae</taxon>
        <taxon>asterids</taxon>
        <taxon>campanulids</taxon>
        <taxon>Escalloniales</taxon>
        <taxon>Escalloniaceae</taxon>
        <taxon>Escallonia</taxon>
    </lineage>
</organism>
<name>A0AA88US83_9ASTE</name>
<dbReference type="InterPro" id="IPR043502">
    <property type="entry name" value="DNA/RNA_pol_sf"/>
</dbReference>
<proteinExistence type="predicted"/>
<dbReference type="CDD" id="cd09272">
    <property type="entry name" value="RNase_HI_RT_Ty1"/>
    <property type="match status" value="1"/>
</dbReference>
<dbReference type="SUPFAM" id="SSF56672">
    <property type="entry name" value="DNA/RNA polymerases"/>
    <property type="match status" value="1"/>
</dbReference>
<dbReference type="Pfam" id="PF07727">
    <property type="entry name" value="RVT_2"/>
    <property type="match status" value="1"/>
</dbReference>
<keyword evidence="3" id="KW-1185">Reference proteome</keyword>
<dbReference type="PANTHER" id="PTHR11439:SF496">
    <property type="entry name" value="RNA-DIRECTED DNA POLYMERASE"/>
    <property type="match status" value="1"/>
</dbReference>
<gene>
    <name evidence="2" type="ORF">RJ640_024553</name>
</gene>
<dbReference type="Proteomes" id="UP001187471">
    <property type="component" value="Unassembled WGS sequence"/>
</dbReference>
<dbReference type="AlphaFoldDB" id="A0AA88US83"/>
<evidence type="ECO:0000313" key="3">
    <source>
        <dbReference type="Proteomes" id="UP001187471"/>
    </source>
</evidence>
<evidence type="ECO:0000259" key="1">
    <source>
        <dbReference type="Pfam" id="PF07727"/>
    </source>
</evidence>
<sequence>MCTPNDEDEPTSVEEALSSSARNEWMAAMKDELSSMEKNQVCELIDLPPGRKTIGNKWVLKVKRKADGSIDKYKARLVAKGYTQLRGVDYEDTFSPVVRFASIRLILAIVAQQDLELFHMDVKTAFLNGKLDEEIYMAQPEGFEVKGHERKVCHLKRSIYSLKQSSRQWYFRFHHAITSIETYIKKIIERFRMHNSKLIDTPMDKACTLTTDHCPKNDEEKNRMSKVPYAAAVGSLMYAMLCTRPDICYAVGLVSRYQSNPGPAHWNAVKRILRYLRGTTDLVLCYHGGDLRLRAYSDADWGADRDEHRSTSGGAISWYSKKKSCIALSTMESEYVACSATVQEAVWLRSFIQALGVTAHIDEAIAVHCENTAALDFVKDPKYHGKAKHIGLRYHFIRALVAQGEVSMKHIPTGRMVADHLTKPIARDVFLSHIRSMGLRRHYESDWAEKLSMYPWIMDDAVSRGMSRKAVGSNWNDMRALGRKFNITPCCARESSAAELEYMPIVSEKPTSELVKITEEMKSFKA</sequence>
<dbReference type="InterPro" id="IPR013103">
    <property type="entry name" value="RVT_2"/>
</dbReference>
<reference evidence="2" key="1">
    <citation type="submission" date="2022-12" db="EMBL/GenBank/DDBJ databases">
        <title>Draft genome assemblies for two species of Escallonia (Escalloniales).</title>
        <authorList>
            <person name="Chanderbali A."/>
            <person name="Dervinis C."/>
            <person name="Anghel I."/>
            <person name="Soltis D."/>
            <person name="Soltis P."/>
            <person name="Zapata F."/>
        </authorList>
    </citation>
    <scope>NUCLEOTIDE SEQUENCE</scope>
    <source>
        <strain evidence="2">UCBG92.1500</strain>
        <tissue evidence="2">Leaf</tissue>
    </source>
</reference>